<keyword evidence="6" id="KW-0533">Nickel</keyword>
<keyword evidence="8 13" id="KW-1133">Transmembrane helix</keyword>
<dbReference type="Proteomes" id="UP000542776">
    <property type="component" value="Unassembled WGS sequence"/>
</dbReference>
<comment type="subcellular location">
    <subcellularLocation>
        <location evidence="2 13">Cell membrane</location>
        <topology evidence="2 13">Multi-pass membrane protein</topology>
    </subcellularLocation>
</comment>
<feature type="transmembrane region" description="Helical" evidence="13">
    <location>
        <begin position="118"/>
        <end position="143"/>
    </location>
</feature>
<organism evidence="15 16">
    <name type="scientific">Aureimonas pseudogalii</name>
    <dbReference type="NCBI Taxonomy" id="1744844"/>
    <lineage>
        <taxon>Bacteria</taxon>
        <taxon>Pseudomonadati</taxon>
        <taxon>Pseudomonadota</taxon>
        <taxon>Alphaproteobacteria</taxon>
        <taxon>Hyphomicrobiales</taxon>
        <taxon>Aurantimonadaceae</taxon>
        <taxon>Aureimonas</taxon>
    </lineage>
</organism>
<dbReference type="Pfam" id="PF03824">
    <property type="entry name" value="NicO"/>
    <property type="match status" value="1"/>
</dbReference>
<evidence type="ECO:0000256" key="9">
    <source>
        <dbReference type="ARBA" id="ARBA00023065"/>
    </source>
</evidence>
<sequence>MRALRNPAAAGLAAVALLALWLGAAQAQSSLGIGNAEVSATPSGPFAALFAGIMAVQRSFFTDLRHALVGIRDGETGFGWLVGLSFVYGVFHAAGPGHGKAVISSYMLANEVELKRGVALSFASAMAQGASAVLIVAVGWFVLRGSAVSMTDAAWGLELASYAGIALLGLWLLARRLKPLARRLPALALALRPRAATPTGLLFAGQGTFSDGRAAPALPRASGGYGAEICGDPAGDACDCGRPHILDPRALRGRPPGWRSGASAVLAIGLRPCSGAIVVLTFAILNGLYLAGGLSVLAMALGTAITVSALATLTVLARDTALRLGGARRGGAFQAGLEIAGALALTALGAGLFLASLPGL</sequence>
<keyword evidence="12" id="KW-0170">Cobalt</keyword>
<dbReference type="GO" id="GO:0032025">
    <property type="term" value="P:response to cobalt ion"/>
    <property type="evidence" value="ECO:0007669"/>
    <property type="project" value="TreeGrafter"/>
</dbReference>
<keyword evidence="7 13" id="KW-0812">Transmembrane</keyword>
<keyword evidence="5" id="KW-1003">Cell membrane</keyword>
<feature type="transmembrane region" description="Helical" evidence="13">
    <location>
        <begin position="262"/>
        <end position="285"/>
    </location>
</feature>
<evidence type="ECO:0000256" key="12">
    <source>
        <dbReference type="ARBA" id="ARBA00023285"/>
    </source>
</evidence>
<dbReference type="GO" id="GO:0015099">
    <property type="term" value="F:nickel cation transmembrane transporter activity"/>
    <property type="evidence" value="ECO:0007669"/>
    <property type="project" value="UniProtKB-UniRule"/>
</dbReference>
<evidence type="ECO:0000256" key="8">
    <source>
        <dbReference type="ARBA" id="ARBA00022989"/>
    </source>
</evidence>
<comment type="function">
    <text evidence="1">Efflux system for nickel and cobalt.</text>
</comment>
<feature type="transmembrane region" description="Helical" evidence="13">
    <location>
        <begin position="78"/>
        <end position="97"/>
    </location>
</feature>
<proteinExistence type="inferred from homology"/>
<feature type="transmembrane region" description="Helical" evidence="13">
    <location>
        <begin position="291"/>
        <end position="316"/>
    </location>
</feature>
<evidence type="ECO:0000256" key="2">
    <source>
        <dbReference type="ARBA" id="ARBA00004651"/>
    </source>
</evidence>
<evidence type="ECO:0000256" key="6">
    <source>
        <dbReference type="ARBA" id="ARBA00022596"/>
    </source>
</evidence>
<evidence type="ECO:0000256" key="10">
    <source>
        <dbReference type="ARBA" id="ARBA00023112"/>
    </source>
</evidence>
<dbReference type="RefSeq" id="WP_312857459.1">
    <property type="nucleotide sequence ID" value="NZ_JACIEK010000007.1"/>
</dbReference>
<reference evidence="15 16" key="1">
    <citation type="submission" date="2020-08" db="EMBL/GenBank/DDBJ databases">
        <title>Genomic Encyclopedia of Type Strains, Phase IV (KMG-IV): sequencing the most valuable type-strain genomes for metagenomic binning, comparative biology and taxonomic classification.</title>
        <authorList>
            <person name="Goeker M."/>
        </authorList>
    </citation>
    <scope>NUCLEOTIDE SEQUENCE [LARGE SCALE GENOMIC DNA]</scope>
    <source>
        <strain evidence="15 16">DSM 102238</strain>
    </source>
</reference>
<keyword evidence="11 13" id="KW-0472">Membrane</keyword>
<dbReference type="GO" id="GO:0010045">
    <property type="term" value="P:response to nickel cation"/>
    <property type="evidence" value="ECO:0007669"/>
    <property type="project" value="TreeGrafter"/>
</dbReference>
<accession>A0A7W6H5N4</accession>
<feature type="chain" id="PRO_5030663656" description="Nickel/cobalt efflux system" evidence="14">
    <location>
        <begin position="28"/>
        <end position="360"/>
    </location>
</feature>
<dbReference type="EMBL" id="JACIEK010000007">
    <property type="protein sequence ID" value="MBB3999016.1"/>
    <property type="molecule type" value="Genomic_DNA"/>
</dbReference>
<dbReference type="InterPro" id="IPR011541">
    <property type="entry name" value="Ni/Co_transpt_high_affinity"/>
</dbReference>
<name>A0A7W6H5N4_9HYPH</name>
<keyword evidence="16" id="KW-1185">Reference proteome</keyword>
<dbReference type="InterPro" id="IPR051224">
    <property type="entry name" value="NiCoT_RcnA"/>
</dbReference>
<comment type="similarity">
    <text evidence="13">Belongs to the NiCoT transporter (TC 2.A.52) family.</text>
</comment>
<feature type="transmembrane region" description="Helical" evidence="13">
    <location>
        <begin position="337"/>
        <end position="357"/>
    </location>
</feature>
<feature type="signal peptide" evidence="14">
    <location>
        <begin position="1"/>
        <end position="27"/>
    </location>
</feature>
<protein>
    <recommendedName>
        <fullName evidence="13">Nickel/cobalt efflux system</fullName>
    </recommendedName>
</protein>
<gene>
    <name evidence="15" type="ORF">GGR04_002871</name>
</gene>
<evidence type="ECO:0000256" key="11">
    <source>
        <dbReference type="ARBA" id="ARBA00023136"/>
    </source>
</evidence>
<evidence type="ECO:0000256" key="14">
    <source>
        <dbReference type="SAM" id="SignalP"/>
    </source>
</evidence>
<dbReference type="PANTHER" id="PTHR40659:SF1">
    <property type="entry name" value="NICKEL_COBALT EFFLUX SYSTEM RCNA"/>
    <property type="match status" value="1"/>
</dbReference>
<evidence type="ECO:0000256" key="5">
    <source>
        <dbReference type="ARBA" id="ARBA00022475"/>
    </source>
</evidence>
<keyword evidence="9" id="KW-0406">Ion transport</keyword>
<evidence type="ECO:0000313" key="16">
    <source>
        <dbReference type="Proteomes" id="UP000542776"/>
    </source>
</evidence>
<evidence type="ECO:0000256" key="1">
    <source>
        <dbReference type="ARBA" id="ARBA00002510"/>
    </source>
</evidence>
<dbReference type="PANTHER" id="PTHR40659">
    <property type="entry name" value="NICKEL/COBALT EFFLUX SYSTEM RCNA"/>
    <property type="match status" value="1"/>
</dbReference>
<feature type="transmembrane region" description="Helical" evidence="13">
    <location>
        <begin position="155"/>
        <end position="174"/>
    </location>
</feature>
<keyword evidence="10" id="KW-0921">Nickel transport</keyword>
<keyword evidence="3" id="KW-0171">Cobalt transport</keyword>
<dbReference type="AlphaFoldDB" id="A0A7W6H5N4"/>
<evidence type="ECO:0000256" key="3">
    <source>
        <dbReference type="ARBA" id="ARBA00022426"/>
    </source>
</evidence>
<evidence type="ECO:0000313" key="15">
    <source>
        <dbReference type="EMBL" id="MBB3999016.1"/>
    </source>
</evidence>
<evidence type="ECO:0000256" key="4">
    <source>
        <dbReference type="ARBA" id="ARBA00022448"/>
    </source>
</evidence>
<dbReference type="GO" id="GO:0006824">
    <property type="term" value="P:cobalt ion transport"/>
    <property type="evidence" value="ECO:0007669"/>
    <property type="project" value="UniProtKB-KW"/>
</dbReference>
<evidence type="ECO:0000256" key="13">
    <source>
        <dbReference type="RuleBase" id="RU362101"/>
    </source>
</evidence>
<evidence type="ECO:0000256" key="7">
    <source>
        <dbReference type="ARBA" id="ARBA00022692"/>
    </source>
</evidence>
<dbReference type="GO" id="GO:0005886">
    <property type="term" value="C:plasma membrane"/>
    <property type="evidence" value="ECO:0007669"/>
    <property type="project" value="UniProtKB-SubCell"/>
</dbReference>
<dbReference type="GO" id="GO:0046583">
    <property type="term" value="F:monoatomic cation efflux transmembrane transporter activity"/>
    <property type="evidence" value="ECO:0007669"/>
    <property type="project" value="TreeGrafter"/>
</dbReference>
<comment type="caution">
    <text evidence="15">The sequence shown here is derived from an EMBL/GenBank/DDBJ whole genome shotgun (WGS) entry which is preliminary data.</text>
</comment>
<keyword evidence="14" id="KW-0732">Signal</keyword>
<keyword evidence="4 13" id="KW-0813">Transport</keyword>